<name>A0A381QAB9_9ZZZZ</name>
<gene>
    <name evidence="1" type="ORF">METZ01_LOCUS29125</name>
</gene>
<accession>A0A381QAB9</accession>
<dbReference type="EMBL" id="UINC01001272">
    <property type="protein sequence ID" value="SUZ76271.1"/>
    <property type="molecule type" value="Genomic_DNA"/>
</dbReference>
<reference evidence="1" key="1">
    <citation type="submission" date="2018-05" db="EMBL/GenBank/DDBJ databases">
        <authorList>
            <person name="Lanie J.A."/>
            <person name="Ng W.-L."/>
            <person name="Kazmierczak K.M."/>
            <person name="Andrzejewski T.M."/>
            <person name="Davidsen T.M."/>
            <person name="Wayne K.J."/>
            <person name="Tettelin H."/>
            <person name="Glass J.I."/>
            <person name="Rusch D."/>
            <person name="Podicherti R."/>
            <person name="Tsui H.-C.T."/>
            <person name="Winkler M.E."/>
        </authorList>
    </citation>
    <scope>NUCLEOTIDE SEQUENCE</scope>
</reference>
<organism evidence="1">
    <name type="scientific">marine metagenome</name>
    <dbReference type="NCBI Taxonomy" id="408172"/>
    <lineage>
        <taxon>unclassified sequences</taxon>
        <taxon>metagenomes</taxon>
        <taxon>ecological metagenomes</taxon>
    </lineage>
</organism>
<proteinExistence type="predicted"/>
<dbReference type="AlphaFoldDB" id="A0A381QAB9"/>
<evidence type="ECO:0000313" key="1">
    <source>
        <dbReference type="EMBL" id="SUZ76271.1"/>
    </source>
</evidence>
<sequence length="145" mass="17344">VTGPEPTERALLISHLHDQFWSEEYYLAAQLVRQWRGGGTDDWAADLFRELDGVVALPEERRRLVERTNAARRLIKSYFRKTHQFCSRGFLAPEDLRDHLTMAQRLEILFEIIEPFERARKADYNREMFDFYDDLHRGEFERPGR</sequence>
<protein>
    <submittedName>
        <fullName evidence="1">Uncharacterized protein</fullName>
    </submittedName>
</protein>
<feature type="non-terminal residue" evidence="1">
    <location>
        <position position="1"/>
    </location>
</feature>